<dbReference type="EMBL" id="CM040990">
    <property type="protein sequence ID" value="MCJ8741402.1"/>
    <property type="molecule type" value="Genomic_DNA"/>
</dbReference>
<evidence type="ECO:0000313" key="1">
    <source>
        <dbReference type="EMBL" id="MCJ8741402.1"/>
    </source>
</evidence>
<dbReference type="Proteomes" id="UP000830395">
    <property type="component" value="Chromosome 16"/>
</dbReference>
<name>A0ACC5Z0M1_9TELE</name>
<gene>
    <name evidence="1" type="ORF">PDJAM_G00070220</name>
</gene>
<sequence length="67" mass="8010">MLTHSSRPMECERTVLRNSQEREEDFSSSSFAKCRDSWTVPLIFQPHWRRCLQICPRLWTFSSDCCP</sequence>
<accession>A0ACC5Z0M1</accession>
<keyword evidence="2" id="KW-1185">Reference proteome</keyword>
<reference evidence="1" key="1">
    <citation type="submission" date="2020-02" db="EMBL/GenBank/DDBJ databases">
        <title>Genome sequencing of the panga catfish, Pangasius djambal.</title>
        <authorList>
            <person name="Wen M."/>
            <person name="Zahm M."/>
            <person name="Roques C."/>
            <person name="Cabau C."/>
            <person name="Klopp C."/>
            <person name="Donnadieu C."/>
            <person name="Jouanno E."/>
            <person name="Avarre J.-C."/>
            <person name="Campet M."/>
            <person name="Ha T."/>
            <person name="Dugue R."/>
            <person name="Lampietro C."/>
            <person name="Louis A."/>
            <person name="Herpin A."/>
            <person name="Echchiki A."/>
            <person name="Berthelot C."/>
            <person name="Parey E."/>
            <person name="Roest-Crollius H."/>
            <person name="Braasch I."/>
            <person name="Postlethwait J.H."/>
            <person name="Bobe J."/>
            <person name="Montfort J."/>
            <person name="Bouchez O."/>
            <person name="Begum T."/>
            <person name="Schartl M."/>
            <person name="Gustiano R."/>
            <person name="Guiguen Y."/>
        </authorList>
    </citation>
    <scope>NUCLEOTIDE SEQUENCE</scope>
    <source>
        <strain evidence="1">Pdj_M5554</strain>
    </source>
</reference>
<organism evidence="1 2">
    <name type="scientific">Pangasius djambal</name>
    <dbReference type="NCBI Taxonomy" id="1691987"/>
    <lineage>
        <taxon>Eukaryota</taxon>
        <taxon>Metazoa</taxon>
        <taxon>Chordata</taxon>
        <taxon>Craniata</taxon>
        <taxon>Vertebrata</taxon>
        <taxon>Euteleostomi</taxon>
        <taxon>Actinopterygii</taxon>
        <taxon>Neopterygii</taxon>
        <taxon>Teleostei</taxon>
        <taxon>Ostariophysi</taxon>
        <taxon>Siluriformes</taxon>
        <taxon>Pangasiidae</taxon>
        <taxon>Pangasius</taxon>
    </lineage>
</organism>
<evidence type="ECO:0000313" key="2">
    <source>
        <dbReference type="Proteomes" id="UP000830395"/>
    </source>
</evidence>
<protein>
    <submittedName>
        <fullName evidence="1">Uncharacterized protein</fullName>
    </submittedName>
</protein>
<proteinExistence type="predicted"/>
<comment type="caution">
    <text evidence="1">The sequence shown here is derived from an EMBL/GenBank/DDBJ whole genome shotgun (WGS) entry which is preliminary data.</text>
</comment>